<evidence type="ECO:0000256" key="8">
    <source>
        <dbReference type="ARBA" id="ARBA00031329"/>
    </source>
</evidence>
<dbReference type="EMBL" id="MJBS01000083">
    <property type="protein sequence ID" value="OHE95400.1"/>
    <property type="molecule type" value="Genomic_DNA"/>
</dbReference>
<dbReference type="STRING" id="1209926.A0A1G4B1V7"/>
<dbReference type="PROSITE" id="PS51273">
    <property type="entry name" value="GATASE_TYPE_1"/>
    <property type="match status" value="1"/>
</dbReference>
<dbReference type="GO" id="GO:0046820">
    <property type="term" value="F:4-amino-4-deoxychorismate synthase activity"/>
    <property type="evidence" value="ECO:0007669"/>
    <property type="project" value="UniProtKB-EC"/>
</dbReference>
<dbReference type="Gene3D" id="3.60.120.10">
    <property type="entry name" value="Anthranilate synthase"/>
    <property type="match status" value="1"/>
</dbReference>
<dbReference type="GO" id="GO:0046654">
    <property type="term" value="P:tetrahydrofolate biosynthetic process"/>
    <property type="evidence" value="ECO:0007669"/>
    <property type="project" value="UniProtKB-UniPathway"/>
</dbReference>
<comment type="caution">
    <text evidence="14">The sequence shown here is derived from an EMBL/GenBank/DDBJ whole genome shotgun (WGS) entry which is preliminary data.</text>
</comment>
<dbReference type="NCBIfam" id="TIGR01823">
    <property type="entry name" value="PabB-fungal"/>
    <property type="match status" value="1"/>
</dbReference>
<dbReference type="InterPro" id="IPR019999">
    <property type="entry name" value="Anth_synth_I-like"/>
</dbReference>
<evidence type="ECO:0000259" key="13">
    <source>
        <dbReference type="Pfam" id="PF04715"/>
    </source>
</evidence>
<gene>
    <name evidence="14" type="ORF">CORC01_09272</name>
</gene>
<dbReference type="OrthoDB" id="64220at2759"/>
<dbReference type="Pfam" id="PF00117">
    <property type="entry name" value="GATase"/>
    <property type="match status" value="1"/>
</dbReference>
<evidence type="ECO:0000256" key="2">
    <source>
        <dbReference type="ARBA" id="ARBA00005009"/>
    </source>
</evidence>
<proteinExistence type="inferred from homology"/>
<accession>A0A1G4B1V7</accession>
<evidence type="ECO:0000313" key="15">
    <source>
        <dbReference type="Proteomes" id="UP000176998"/>
    </source>
</evidence>
<evidence type="ECO:0000256" key="5">
    <source>
        <dbReference type="ARBA" id="ARBA00022679"/>
    </source>
</evidence>
<evidence type="ECO:0000256" key="9">
    <source>
        <dbReference type="ARBA" id="ARBA00031904"/>
    </source>
</evidence>
<feature type="domain" description="Anthranilate synthase component I N-terminal" evidence="13">
    <location>
        <begin position="324"/>
        <end position="469"/>
    </location>
</feature>
<evidence type="ECO:0000256" key="10">
    <source>
        <dbReference type="SAM" id="MobiDB-lite"/>
    </source>
</evidence>
<comment type="similarity">
    <text evidence="3">In the C-terminal section; belongs to the anthranilate synthase component I family.</text>
</comment>
<dbReference type="InterPro" id="IPR029062">
    <property type="entry name" value="Class_I_gatase-like"/>
</dbReference>
<evidence type="ECO:0000313" key="14">
    <source>
        <dbReference type="EMBL" id="OHE95400.1"/>
    </source>
</evidence>
<keyword evidence="7" id="KW-0315">Glutamine amidotransferase</keyword>
<dbReference type="InterPro" id="IPR006805">
    <property type="entry name" value="Anth_synth_I_N"/>
</dbReference>
<evidence type="ECO:0000256" key="7">
    <source>
        <dbReference type="ARBA" id="ARBA00022962"/>
    </source>
</evidence>
<comment type="catalytic activity">
    <reaction evidence="1">
        <text>chorismate + L-glutamine = 4-amino-4-deoxychorismate + L-glutamate</text>
        <dbReference type="Rhea" id="RHEA:11672"/>
        <dbReference type="ChEBI" id="CHEBI:29748"/>
        <dbReference type="ChEBI" id="CHEBI:29985"/>
        <dbReference type="ChEBI" id="CHEBI:58359"/>
        <dbReference type="ChEBI" id="CHEBI:58406"/>
        <dbReference type="EC" id="2.6.1.85"/>
    </reaction>
</comment>
<dbReference type="EC" id="2.6.1.85" evidence="4"/>
<evidence type="ECO:0000259" key="11">
    <source>
        <dbReference type="Pfam" id="PF00117"/>
    </source>
</evidence>
<evidence type="ECO:0000256" key="1">
    <source>
        <dbReference type="ARBA" id="ARBA00001000"/>
    </source>
</evidence>
<keyword evidence="15" id="KW-1185">Reference proteome</keyword>
<keyword evidence="6" id="KW-0289">Folate biosynthesis</keyword>
<dbReference type="Gene3D" id="3.40.50.880">
    <property type="match status" value="1"/>
</dbReference>
<dbReference type="Proteomes" id="UP000176998">
    <property type="component" value="Unassembled WGS sequence"/>
</dbReference>
<dbReference type="CDD" id="cd01743">
    <property type="entry name" value="GATase1_Anthranilate_Synthase"/>
    <property type="match status" value="1"/>
</dbReference>
<dbReference type="Pfam" id="PF00425">
    <property type="entry name" value="Chorismate_bind"/>
    <property type="match status" value="1"/>
</dbReference>
<dbReference type="RefSeq" id="XP_022472562.1">
    <property type="nucleotide sequence ID" value="XM_022620901.1"/>
</dbReference>
<dbReference type="GeneID" id="34562411"/>
<dbReference type="InterPro" id="IPR005801">
    <property type="entry name" value="ADC_synthase"/>
</dbReference>
<dbReference type="InterPro" id="IPR006221">
    <property type="entry name" value="TrpG/PapA_dom"/>
</dbReference>
<dbReference type="SUPFAM" id="SSF52317">
    <property type="entry name" value="Class I glutamine amidotransferase-like"/>
    <property type="match status" value="1"/>
</dbReference>
<dbReference type="GO" id="GO:0008153">
    <property type="term" value="P:4-aminobenzoate biosynthetic process"/>
    <property type="evidence" value="ECO:0007669"/>
    <property type="project" value="TreeGrafter"/>
</dbReference>
<feature type="domain" description="Chorismate-utilising enzyme C-terminal" evidence="12">
    <location>
        <begin position="525"/>
        <end position="829"/>
    </location>
</feature>
<dbReference type="GO" id="GO:0046656">
    <property type="term" value="P:folic acid biosynthetic process"/>
    <property type="evidence" value="ECO:0007669"/>
    <property type="project" value="UniProtKB-KW"/>
</dbReference>
<dbReference type="SUPFAM" id="SSF56322">
    <property type="entry name" value="ADC synthase"/>
    <property type="match status" value="1"/>
</dbReference>
<dbReference type="InterPro" id="IPR015890">
    <property type="entry name" value="Chorismate_C"/>
</dbReference>
<dbReference type="Pfam" id="PF04715">
    <property type="entry name" value="Anth_synt_I_N"/>
    <property type="match status" value="1"/>
</dbReference>
<dbReference type="PANTHER" id="PTHR11236">
    <property type="entry name" value="AMINOBENZOATE/ANTHRANILATE SYNTHASE"/>
    <property type="match status" value="1"/>
</dbReference>
<evidence type="ECO:0000256" key="6">
    <source>
        <dbReference type="ARBA" id="ARBA00022909"/>
    </source>
</evidence>
<dbReference type="PANTHER" id="PTHR11236:SF18">
    <property type="entry name" value="AMINODEOXYCHORISMATE SYNTHASE"/>
    <property type="match status" value="1"/>
</dbReference>
<reference evidence="14 15" key="1">
    <citation type="submission" date="2016-09" db="EMBL/GenBank/DDBJ databases">
        <authorList>
            <person name="Capua I."/>
            <person name="De Benedictis P."/>
            <person name="Joannis T."/>
            <person name="Lombin L.H."/>
            <person name="Cattoli G."/>
        </authorList>
    </citation>
    <scope>NUCLEOTIDE SEQUENCE [LARGE SCALE GENOMIC DNA]</scope>
    <source>
        <strain evidence="14 15">IMI 309357</strain>
    </source>
</reference>
<evidence type="ECO:0000256" key="4">
    <source>
        <dbReference type="ARBA" id="ARBA00013139"/>
    </source>
</evidence>
<comment type="pathway">
    <text evidence="2">Cofactor biosynthesis; tetrahydrofolate biosynthesis; 4-aminobenzoate from chorismate: step 1/2.</text>
</comment>
<feature type="domain" description="Glutamine amidotransferase" evidence="11">
    <location>
        <begin position="8"/>
        <end position="235"/>
    </location>
</feature>
<dbReference type="GO" id="GO:0000162">
    <property type="term" value="P:L-tryptophan biosynthetic process"/>
    <property type="evidence" value="ECO:0007669"/>
    <property type="project" value="TreeGrafter"/>
</dbReference>
<dbReference type="PRINTS" id="PR00095">
    <property type="entry name" value="ANTSNTHASEI"/>
</dbReference>
<sequence>MTRPQILFLDAYDSFTNNIVSLLITLLDADVHVLPIDTPLLDQNSLTFSVDFHRELSRYHAVVCGPGPGSAENETDVGLMRCIWRLQDEHLLPVLGICLGFQSLVLSSGGNVRRLQRGMHGMVRDIQHEKSEATCAEDIFGGVSEFKATLYHSLCADIGQDSIPDSTWASRRWRAQEMAPELLPLAWVDEQRDSGRERILMAVKHKSKPFWGLQYHPESVCTQPAGHAVISNWLREAMAWNRKANRNVLSGERFLARNAVKPSLLCENHVAAQGGNATVLEWTEMPTPLATVGLDCEYIYKTISLPANVKVPDIVEVLKSGRMEHIILDSSNSSSMATGAADVRGRFSVVALDVEESLRIEHHVGDDFATARIPSIQGLPVDLVETVPFGSQKNIWHLLSGFLEKRRIPGSEELETPFRGGFMGYLTYEMGLKGIDVAVAADRGHQRPDLCFAWVTKSIVVDHVKGLLHVQHLQKRKLNANFWIDSVVASLQTSHLWQASGKAIVNGSDASTVATRPVIRVPAADEYEAKVSHCQEFIAAGESYELCLTDQTTITLPGRPTKDHAPAATNGLADGHPSEQGKSAYVAPWKLYKTLRARQPAPFGSFIRLGGATLISSSPERFLEYDAHGFCSMRPMKGTVRKSNQVATLAQAEEILHVPKEEAENLMIVDLVRHDLHGVCGSGNVTVPHLMKVEEYATVFQMITIVNGQLPQPTTASGADRRHTGLDVLAASLPPGSMTGAPKKRSCELLQEIEEHKERGLYSGVVGYMDVTGKGDWSVTIRTMFKWDDENAPPEEGETEPREVWHIGAGGAVTILSTAEGEREEMFTKLAGPLGVFADV</sequence>
<dbReference type="GO" id="GO:0005737">
    <property type="term" value="C:cytoplasm"/>
    <property type="evidence" value="ECO:0007669"/>
    <property type="project" value="TreeGrafter"/>
</dbReference>
<protein>
    <recommendedName>
        <fullName evidence="4">aminodeoxychorismate synthase</fullName>
        <ecNumber evidence="4">2.6.1.85</ecNumber>
    </recommendedName>
    <alternativeName>
        <fullName evidence="8">Para-aminobenzoate synthase</fullName>
    </alternativeName>
    <alternativeName>
        <fullName evidence="9">p-aminobenzoic acid synthase</fullName>
    </alternativeName>
</protein>
<feature type="region of interest" description="Disordered" evidence="10">
    <location>
        <begin position="557"/>
        <end position="579"/>
    </location>
</feature>
<evidence type="ECO:0000259" key="12">
    <source>
        <dbReference type="Pfam" id="PF00425"/>
    </source>
</evidence>
<dbReference type="InterPro" id="IPR010117">
    <property type="entry name" value="PabB_fungal"/>
</dbReference>
<dbReference type="UniPathway" id="UPA00077">
    <property type="reaction ID" value="UER00149"/>
</dbReference>
<organism evidence="14 15">
    <name type="scientific">Colletotrichum orchidophilum</name>
    <dbReference type="NCBI Taxonomy" id="1209926"/>
    <lineage>
        <taxon>Eukaryota</taxon>
        <taxon>Fungi</taxon>
        <taxon>Dikarya</taxon>
        <taxon>Ascomycota</taxon>
        <taxon>Pezizomycotina</taxon>
        <taxon>Sordariomycetes</taxon>
        <taxon>Hypocreomycetidae</taxon>
        <taxon>Glomerellales</taxon>
        <taxon>Glomerellaceae</taxon>
        <taxon>Colletotrichum</taxon>
    </lineage>
</organism>
<dbReference type="AlphaFoldDB" id="A0A1G4B1V7"/>
<evidence type="ECO:0000256" key="3">
    <source>
        <dbReference type="ARBA" id="ARBA00005970"/>
    </source>
</evidence>
<keyword evidence="5" id="KW-0808">Transferase</keyword>
<dbReference type="InterPro" id="IPR017926">
    <property type="entry name" value="GATASE"/>
</dbReference>
<name>A0A1G4B1V7_9PEZI</name>